<evidence type="ECO:0000256" key="6">
    <source>
        <dbReference type="ARBA" id="ARBA00023033"/>
    </source>
</evidence>
<dbReference type="PANTHER" id="PTHR24291:SF50">
    <property type="entry name" value="BIFUNCTIONAL ALBAFLAVENONE MONOOXYGENASE_TERPENE SYNTHASE"/>
    <property type="match status" value="1"/>
</dbReference>
<evidence type="ECO:0000313" key="9">
    <source>
        <dbReference type="Proteomes" id="UP001055125"/>
    </source>
</evidence>
<evidence type="ECO:0000256" key="5">
    <source>
        <dbReference type="ARBA" id="ARBA00023004"/>
    </source>
</evidence>
<sequence length="458" mass="50335">MHLTNSAGIESRTTPLAPVRSAMAEALAFPGLLSKIVRNLIESWPDAVYREPLVEGRFLGRRTTYVCDPALIRQLLVDEADGLLREDFMLRALCPALGQGILTADGARWRTQRQAVAPMFRHDRIAHFVPAMEAALSATRERLRQGDRRVDLLDEMMRATFAIMGATMLSDEPGLDVEAFGRALTDYLDQVSWKIAVTMLGAPAWTPHPGYLRGRRAARTLRSMIGETIAARRRSGRDGADLLGLMLSVRNPEGGAAMSDEALVDNLLTFVAAGHETTALAMAWTFRLLAEHPGIEARVLDEIAAAGAGAAEALPYTRQVVMETMRLYPPAPLIVRQTLRPIRLGGTTLPAGRSVHVPIYAVHRHKALWTSPEVFDPDRFGSAASAGRDKYGYLPFGAGPRICIGMSFALTECVTILRMLLPVFRFEVGPGRRPEARFKVSLRPHGGMPMRVVPRAMQ</sequence>
<keyword evidence="9" id="KW-1185">Reference proteome</keyword>
<dbReference type="PRINTS" id="PR00385">
    <property type="entry name" value="P450"/>
</dbReference>
<keyword evidence="3 7" id="KW-0479">Metal-binding</keyword>
<evidence type="ECO:0000256" key="1">
    <source>
        <dbReference type="ARBA" id="ARBA00010617"/>
    </source>
</evidence>
<reference evidence="8" key="2">
    <citation type="submission" date="2021-08" db="EMBL/GenBank/DDBJ databases">
        <authorList>
            <person name="Tani A."/>
            <person name="Ola A."/>
            <person name="Ogura Y."/>
            <person name="Katsura K."/>
            <person name="Hayashi T."/>
        </authorList>
    </citation>
    <scope>NUCLEOTIDE SEQUENCE</scope>
    <source>
        <strain evidence="8">DSM 19015</strain>
    </source>
</reference>
<keyword evidence="2 7" id="KW-0349">Heme</keyword>
<name>A0ABQ4S1C4_9HYPH</name>
<dbReference type="EMBL" id="BPQP01000071">
    <property type="protein sequence ID" value="GJD96879.1"/>
    <property type="molecule type" value="Genomic_DNA"/>
</dbReference>
<evidence type="ECO:0000256" key="7">
    <source>
        <dbReference type="RuleBase" id="RU000461"/>
    </source>
</evidence>
<dbReference type="Pfam" id="PF00067">
    <property type="entry name" value="p450"/>
    <property type="match status" value="1"/>
</dbReference>
<dbReference type="RefSeq" id="WP_238245969.1">
    <property type="nucleotide sequence ID" value="NZ_BPQP01000071.1"/>
</dbReference>
<dbReference type="Gene3D" id="1.10.630.10">
    <property type="entry name" value="Cytochrome P450"/>
    <property type="match status" value="1"/>
</dbReference>
<dbReference type="InterPro" id="IPR017972">
    <property type="entry name" value="Cyt_P450_CS"/>
</dbReference>
<dbReference type="PROSITE" id="PS00086">
    <property type="entry name" value="CYTOCHROME_P450"/>
    <property type="match status" value="1"/>
</dbReference>
<evidence type="ECO:0000313" key="8">
    <source>
        <dbReference type="EMBL" id="GJD96879.1"/>
    </source>
</evidence>
<protein>
    <submittedName>
        <fullName evidence="8">Pentalenene oxygenase</fullName>
    </submittedName>
</protein>
<dbReference type="InterPro" id="IPR050196">
    <property type="entry name" value="Cytochrome_P450_Monoox"/>
</dbReference>
<evidence type="ECO:0000256" key="4">
    <source>
        <dbReference type="ARBA" id="ARBA00023002"/>
    </source>
</evidence>
<reference evidence="8" key="1">
    <citation type="journal article" date="2021" name="Front. Microbiol.">
        <title>Comprehensive Comparative Genomics and Phenotyping of Methylobacterium Species.</title>
        <authorList>
            <person name="Alessa O."/>
            <person name="Ogura Y."/>
            <person name="Fujitani Y."/>
            <person name="Takami H."/>
            <person name="Hayashi T."/>
            <person name="Sahin N."/>
            <person name="Tani A."/>
        </authorList>
    </citation>
    <scope>NUCLEOTIDE SEQUENCE</scope>
    <source>
        <strain evidence="8">DSM 19015</strain>
    </source>
</reference>
<proteinExistence type="inferred from homology"/>
<comment type="similarity">
    <text evidence="1 7">Belongs to the cytochrome P450 family.</text>
</comment>
<dbReference type="PANTHER" id="PTHR24291">
    <property type="entry name" value="CYTOCHROME P450 FAMILY 4"/>
    <property type="match status" value="1"/>
</dbReference>
<evidence type="ECO:0000256" key="2">
    <source>
        <dbReference type="ARBA" id="ARBA00022617"/>
    </source>
</evidence>
<dbReference type="PRINTS" id="PR00463">
    <property type="entry name" value="EP450I"/>
</dbReference>
<dbReference type="InterPro" id="IPR036396">
    <property type="entry name" value="Cyt_P450_sf"/>
</dbReference>
<keyword evidence="4 7" id="KW-0560">Oxidoreductase</keyword>
<gene>
    <name evidence="8" type="primary">ptlI_1</name>
    <name evidence="8" type="ORF">OCOJLMKI_4106</name>
</gene>
<keyword evidence="6 7" id="KW-0503">Monooxygenase</keyword>
<keyword evidence="5 7" id="KW-0408">Iron</keyword>
<comment type="caution">
    <text evidence="8">The sequence shown here is derived from an EMBL/GenBank/DDBJ whole genome shotgun (WGS) entry which is preliminary data.</text>
</comment>
<organism evidence="8 9">
    <name type="scientific">Methylobacterium iners</name>
    <dbReference type="NCBI Taxonomy" id="418707"/>
    <lineage>
        <taxon>Bacteria</taxon>
        <taxon>Pseudomonadati</taxon>
        <taxon>Pseudomonadota</taxon>
        <taxon>Alphaproteobacteria</taxon>
        <taxon>Hyphomicrobiales</taxon>
        <taxon>Methylobacteriaceae</taxon>
        <taxon>Methylobacterium</taxon>
    </lineage>
</organism>
<dbReference type="InterPro" id="IPR001128">
    <property type="entry name" value="Cyt_P450"/>
</dbReference>
<dbReference type="Proteomes" id="UP001055125">
    <property type="component" value="Unassembled WGS sequence"/>
</dbReference>
<evidence type="ECO:0000256" key="3">
    <source>
        <dbReference type="ARBA" id="ARBA00022723"/>
    </source>
</evidence>
<accession>A0ABQ4S1C4</accession>
<dbReference type="InterPro" id="IPR002401">
    <property type="entry name" value="Cyt_P450_E_grp-I"/>
</dbReference>
<dbReference type="SUPFAM" id="SSF48264">
    <property type="entry name" value="Cytochrome P450"/>
    <property type="match status" value="1"/>
</dbReference>